<evidence type="ECO:0000313" key="2">
    <source>
        <dbReference type="Proteomes" id="UP000004382"/>
    </source>
</evidence>
<gene>
    <name evidence="1" type="ORF">MetexDRAFT_4703</name>
</gene>
<dbReference type="Proteomes" id="UP000004382">
    <property type="component" value="Unassembled WGS sequence"/>
</dbReference>
<name>H1KPZ0_METEX</name>
<comment type="caution">
    <text evidence="1">The sequence shown here is derived from an EMBL/GenBank/DDBJ whole genome shotgun (WGS) entry which is preliminary data.</text>
</comment>
<sequence length="65" mass="6769" precursor="true">MLRHPYIVSAAAFAATVAVGTLGLLLAAVLPVSLPPGLLPEPAPQTVELASKQVRVVLQNPFEQP</sequence>
<proteinExistence type="predicted"/>
<protein>
    <submittedName>
        <fullName evidence="1">Uncharacterized protein</fullName>
    </submittedName>
</protein>
<dbReference type="EMBL" id="AGJK01000185">
    <property type="protein sequence ID" value="EHP90410.1"/>
    <property type="molecule type" value="Genomic_DNA"/>
</dbReference>
<organism evidence="1 2">
    <name type="scientific">Methylorubrum extorquens DSM 13060</name>
    <dbReference type="NCBI Taxonomy" id="882800"/>
    <lineage>
        <taxon>Bacteria</taxon>
        <taxon>Pseudomonadati</taxon>
        <taxon>Pseudomonadota</taxon>
        <taxon>Alphaproteobacteria</taxon>
        <taxon>Hyphomicrobiales</taxon>
        <taxon>Methylobacteriaceae</taxon>
        <taxon>Methylorubrum</taxon>
    </lineage>
</organism>
<dbReference type="AlphaFoldDB" id="H1KPZ0"/>
<accession>H1KPZ0</accession>
<evidence type="ECO:0000313" key="1">
    <source>
        <dbReference type="EMBL" id="EHP90410.1"/>
    </source>
</evidence>
<dbReference type="PATRIC" id="fig|882800.3.peg.4604"/>
<reference evidence="1 2" key="1">
    <citation type="submission" date="2011-09" db="EMBL/GenBank/DDBJ databases">
        <title>The draft genome of Methylobacterium extorquens DSM 13060.</title>
        <authorList>
            <consortium name="US DOE Joint Genome Institute (JGI-PGF)"/>
            <person name="Lucas S."/>
            <person name="Han J."/>
            <person name="Lapidus A."/>
            <person name="Cheng J.-F."/>
            <person name="Goodwin L."/>
            <person name="Pitluck S."/>
            <person name="Peters L."/>
            <person name="Land M.L."/>
            <person name="Hauser L."/>
            <person name="Koskimaki J."/>
            <person name="Halonen O."/>
            <person name="Pirttila A."/>
            <person name="Frank C."/>
            <person name="Woyke T.J."/>
        </authorList>
    </citation>
    <scope>NUCLEOTIDE SEQUENCE [LARGE SCALE GENOMIC DNA]</scope>
    <source>
        <strain evidence="1 2">DSM 13060</strain>
    </source>
</reference>
<dbReference type="RefSeq" id="WP_003603931.1">
    <property type="nucleotide sequence ID" value="NZ_AGJK01000185.1"/>
</dbReference>